<evidence type="ECO:0000256" key="1">
    <source>
        <dbReference type="ARBA" id="ARBA00004123"/>
    </source>
</evidence>
<dbReference type="OrthoDB" id="6085656at2759"/>
<organism evidence="7 9">
    <name type="scientific">Dracunculus medinensis</name>
    <name type="common">Guinea worm</name>
    <dbReference type="NCBI Taxonomy" id="318479"/>
    <lineage>
        <taxon>Eukaryota</taxon>
        <taxon>Metazoa</taxon>
        <taxon>Ecdysozoa</taxon>
        <taxon>Nematoda</taxon>
        <taxon>Chromadorea</taxon>
        <taxon>Rhabditida</taxon>
        <taxon>Spirurina</taxon>
        <taxon>Dracunculoidea</taxon>
        <taxon>Dracunculidae</taxon>
        <taxon>Dracunculus</taxon>
    </lineage>
</organism>
<reference evidence="9" key="1">
    <citation type="submission" date="2017-02" db="UniProtKB">
        <authorList>
            <consortium name="WormBaseParasite"/>
        </authorList>
    </citation>
    <scope>IDENTIFICATION</scope>
</reference>
<keyword evidence="8" id="KW-1185">Reference proteome</keyword>
<dbReference type="Gene3D" id="4.10.280.10">
    <property type="entry name" value="Helix-loop-helix DNA-binding domain"/>
    <property type="match status" value="1"/>
</dbReference>
<feature type="domain" description="BHLH" evidence="5">
    <location>
        <begin position="32"/>
        <end position="86"/>
    </location>
</feature>
<keyword evidence="3" id="KW-0804">Transcription</keyword>
<accession>A0A0N4U318</accession>
<evidence type="ECO:0000313" key="8">
    <source>
        <dbReference type="Proteomes" id="UP000274756"/>
    </source>
</evidence>
<dbReference type="EMBL" id="UYYG01001152">
    <property type="protein sequence ID" value="VDN55491.1"/>
    <property type="molecule type" value="Genomic_DNA"/>
</dbReference>
<evidence type="ECO:0000313" key="6">
    <source>
        <dbReference type="EMBL" id="VDN55491.1"/>
    </source>
</evidence>
<keyword evidence="4" id="KW-0539">Nucleus</keyword>
<dbReference type="InterPro" id="IPR036638">
    <property type="entry name" value="HLH_DNA-bd_sf"/>
</dbReference>
<sequence>MLPLKLFDFRLNLMVQKAMSDSPDTTPDFHVSRKIKKPLMEKMRRTRINKCLDRLKDILLEITPRQGTKLEKADILEWTVEFVRRAHQAKILGIVDRDLVPLCSKWYSEGFSMATAVCGHYLETRNGLFPTAFLAHQFKVELLQYLQSQQQSIISSCLTNQSTEQVPCTNQLQSQPSVLLYNRFPMAPVKLHQYSGQMLPPDPQTFMVQQCHLSCEPTIMEHSLNVGTKKEKEIKAIKDGTSSVVSKGNISEVGKISSVSESEQTNLTSSKRFVNPNSSVSKHNLLDLTPENSKIFNKNIGIDIPKQCSLWRPF</sequence>
<proteinExistence type="predicted"/>
<evidence type="ECO:0000313" key="7">
    <source>
        <dbReference type="Proteomes" id="UP000038040"/>
    </source>
</evidence>
<dbReference type="GO" id="GO:0005634">
    <property type="term" value="C:nucleus"/>
    <property type="evidence" value="ECO:0007669"/>
    <property type="project" value="UniProtKB-SubCell"/>
</dbReference>
<dbReference type="InterPro" id="IPR011598">
    <property type="entry name" value="bHLH_dom"/>
</dbReference>
<keyword evidence="2" id="KW-0805">Transcription regulation</keyword>
<dbReference type="GO" id="GO:0046983">
    <property type="term" value="F:protein dimerization activity"/>
    <property type="evidence" value="ECO:0007669"/>
    <property type="project" value="InterPro"/>
</dbReference>
<evidence type="ECO:0000256" key="2">
    <source>
        <dbReference type="ARBA" id="ARBA00023015"/>
    </source>
</evidence>
<dbReference type="AlphaFoldDB" id="A0A0N4U318"/>
<dbReference type="PROSITE" id="PS50888">
    <property type="entry name" value="BHLH"/>
    <property type="match status" value="1"/>
</dbReference>
<reference evidence="6 8" key="2">
    <citation type="submission" date="2018-11" db="EMBL/GenBank/DDBJ databases">
        <authorList>
            <consortium name="Pathogen Informatics"/>
        </authorList>
    </citation>
    <scope>NUCLEOTIDE SEQUENCE [LARGE SCALE GENOMIC DNA]</scope>
</reference>
<dbReference type="SUPFAM" id="SSF47459">
    <property type="entry name" value="HLH, helix-loop-helix DNA-binding domain"/>
    <property type="match status" value="1"/>
</dbReference>
<dbReference type="CDD" id="cd11410">
    <property type="entry name" value="bHLH_O_HES"/>
    <property type="match status" value="1"/>
</dbReference>
<evidence type="ECO:0000256" key="4">
    <source>
        <dbReference type="ARBA" id="ARBA00023242"/>
    </source>
</evidence>
<gene>
    <name evidence="6" type="ORF">DME_LOCUS5464</name>
</gene>
<dbReference type="PANTHER" id="PTHR10985">
    <property type="entry name" value="BASIC HELIX-LOOP-HELIX TRANSCRIPTION FACTOR, HES-RELATED"/>
    <property type="match status" value="1"/>
</dbReference>
<dbReference type="Pfam" id="PF00010">
    <property type="entry name" value="HLH"/>
    <property type="match status" value="1"/>
</dbReference>
<dbReference type="STRING" id="318479.A0A0N4U318"/>
<evidence type="ECO:0000313" key="9">
    <source>
        <dbReference type="WBParaSite" id="DME_0000110401-mRNA-1"/>
    </source>
</evidence>
<dbReference type="WBParaSite" id="DME_0000110401-mRNA-1">
    <property type="protein sequence ID" value="DME_0000110401-mRNA-1"/>
    <property type="gene ID" value="DME_0000110401"/>
</dbReference>
<dbReference type="Proteomes" id="UP000274756">
    <property type="component" value="Unassembled WGS sequence"/>
</dbReference>
<protein>
    <submittedName>
        <fullName evidence="9">BHLH domain-containing protein</fullName>
    </submittedName>
</protein>
<comment type="subcellular location">
    <subcellularLocation>
        <location evidence="1">Nucleus</location>
    </subcellularLocation>
</comment>
<evidence type="ECO:0000259" key="5">
    <source>
        <dbReference type="PROSITE" id="PS50888"/>
    </source>
</evidence>
<dbReference type="Proteomes" id="UP000038040">
    <property type="component" value="Unplaced"/>
</dbReference>
<name>A0A0N4U318_DRAME</name>
<dbReference type="InterPro" id="IPR050370">
    <property type="entry name" value="HES_HEY"/>
</dbReference>
<dbReference type="SMART" id="SM00353">
    <property type="entry name" value="HLH"/>
    <property type="match status" value="1"/>
</dbReference>
<evidence type="ECO:0000256" key="3">
    <source>
        <dbReference type="ARBA" id="ARBA00023163"/>
    </source>
</evidence>